<dbReference type="PANTHER" id="PTHR34819">
    <property type="entry name" value="LARGE CYSTEINE-RICH PERIPLASMIC PROTEIN OMCB"/>
    <property type="match status" value="1"/>
</dbReference>
<dbReference type="InterPro" id="IPR047589">
    <property type="entry name" value="DUF11_rpt"/>
</dbReference>
<dbReference type="Proteomes" id="UP000632222">
    <property type="component" value="Unassembled WGS sequence"/>
</dbReference>
<keyword evidence="4" id="KW-1185">Reference proteome</keyword>
<dbReference type="NCBIfam" id="TIGR01451">
    <property type="entry name" value="B_ant_repeat"/>
    <property type="match status" value="1"/>
</dbReference>
<dbReference type="EMBL" id="BMOD01000006">
    <property type="protein sequence ID" value="GGJ35213.1"/>
    <property type="molecule type" value="Genomic_DNA"/>
</dbReference>
<feature type="chain" id="PRO_5047006839" description="DUF11 domain-containing protein" evidence="1">
    <location>
        <begin position="19"/>
        <end position="1842"/>
    </location>
</feature>
<keyword evidence="1" id="KW-0732">Signal</keyword>
<evidence type="ECO:0000256" key="1">
    <source>
        <dbReference type="SAM" id="SignalP"/>
    </source>
</evidence>
<gene>
    <name evidence="3" type="ORF">GCM10008938_21610</name>
</gene>
<feature type="domain" description="DUF11" evidence="2">
    <location>
        <begin position="521"/>
        <end position="606"/>
    </location>
</feature>
<dbReference type="Gene3D" id="2.60.40.10">
    <property type="entry name" value="Immunoglobulins"/>
    <property type="match status" value="1"/>
</dbReference>
<dbReference type="InterPro" id="IPR051172">
    <property type="entry name" value="Chlamydia_OmcB"/>
</dbReference>
<dbReference type="Pfam" id="PF01345">
    <property type="entry name" value="DUF11"/>
    <property type="match status" value="1"/>
</dbReference>
<evidence type="ECO:0000313" key="4">
    <source>
        <dbReference type="Proteomes" id="UP000632222"/>
    </source>
</evidence>
<dbReference type="RefSeq" id="WP_189002690.1">
    <property type="nucleotide sequence ID" value="NZ_BMOD01000006.1"/>
</dbReference>
<evidence type="ECO:0000313" key="3">
    <source>
        <dbReference type="EMBL" id="GGJ35213.1"/>
    </source>
</evidence>
<reference evidence="4" key="1">
    <citation type="journal article" date="2019" name="Int. J. Syst. Evol. Microbiol.">
        <title>The Global Catalogue of Microorganisms (GCM) 10K type strain sequencing project: providing services to taxonomists for standard genome sequencing and annotation.</title>
        <authorList>
            <consortium name="The Broad Institute Genomics Platform"/>
            <consortium name="The Broad Institute Genome Sequencing Center for Infectious Disease"/>
            <person name="Wu L."/>
            <person name="Ma J."/>
        </authorList>
    </citation>
    <scope>NUCLEOTIDE SEQUENCE [LARGE SCALE GENOMIC DNA]</scope>
    <source>
        <strain evidence="4">JCM 14370</strain>
    </source>
</reference>
<name>A0ABQ2D1D7_9DEIO</name>
<protein>
    <recommendedName>
        <fullName evidence="2">DUF11 domain-containing protein</fullName>
    </recommendedName>
</protein>
<evidence type="ECO:0000259" key="2">
    <source>
        <dbReference type="Pfam" id="PF01345"/>
    </source>
</evidence>
<dbReference type="PANTHER" id="PTHR34819:SF3">
    <property type="entry name" value="CELL SURFACE PROTEIN"/>
    <property type="match status" value="1"/>
</dbReference>
<dbReference type="InterPro" id="IPR001434">
    <property type="entry name" value="OmcB-like_DUF11"/>
</dbReference>
<accession>A0ABQ2D1D7</accession>
<feature type="signal peptide" evidence="1">
    <location>
        <begin position="1"/>
        <end position="18"/>
    </location>
</feature>
<organism evidence="3 4">
    <name type="scientific">Deinococcus roseus</name>
    <dbReference type="NCBI Taxonomy" id="392414"/>
    <lineage>
        <taxon>Bacteria</taxon>
        <taxon>Thermotogati</taxon>
        <taxon>Deinococcota</taxon>
        <taxon>Deinococci</taxon>
        <taxon>Deinococcales</taxon>
        <taxon>Deinococcaceae</taxon>
        <taxon>Deinococcus</taxon>
    </lineage>
</organism>
<sequence length="1842" mass="199809">MKRLLTLALMLGASAALAQNTATTLPITSVGSELKWEAKEEQLVIRVLKRGPVKLQLYGANFDPEDYRSSSYYGDERYDLKEVTSMFTLRSPAGKVIKQRMFASGKQAWTVFYQQDMAPGDYLLTVTTQGYGKNTFQVKADSPNTQVIVKGASLNVRGQQWIPVLTLQLLPPLKDNLSLRLYDGDGISEMDAQIMTPSGRVIPLNISGDLNWADTPLPREAGKYVVYARQSPEAKQFSNTVRFELFQQDNPEPVVVPAPAPVVTPPVAEPEPIKTPEPVVVPEPEPVVTPPVAEPEPIKLPEPVLPEPTPVVPAPEPVPVVIPAPQPFVIATSEPDQTQKGTLQIESVLVLPDETVPLGTQVTVGDTTLQLPQGEFSGDYPAQTYPVVPAQIVGTTVTAPATVTVPNQGVGQVRIEYRPEASLRLVADREVLTEGEIVEFTVTGSTQYEGFIPADLDLLLPEGFEALDPLEYTSPIRAGEGSTLVVRAKALKAGTYAVPATLSPWDKKATVDVTVIRPAQLSLTKSISAPEAAPGSSVTYTVTVSNSGDAPARNILLKDVLPAGLTGKNLQEQFDLAGGEQRTFTYEAQVNVGAPEWITNTAQLSGAGLEKTLISKTDLHVARLLLQREALMTPSIPGEDQDVTLKVTNPSGLVLPFSLSDDSTALLKPENEARFSGFLQPGEVRTFKYNATTTYGIQQGDLLKATLDSNGEQQTAETPFERVLFSLQKTVNTPRTVVGRPVTYTITIKNPLKREVDVKLSGKHDSGLTVGDLENALLNFQPMEEKVLEVPATTRLVGTFENVVQLSKNGQAISNPAVAKVEVLPELLPLRESIITIPFVQHSQAQTLIFAQASLEGSTYMTGSSELNGEPLPDPLISEKGVMYWKVPASVSGSITYRLQHTGALKEVPAPGLLVVYPNGRKEVLSGTVDYEDYTAAEQVKGNQMNAGHIKQPLNGTVVRNRDRITVVVEGTADEELVLTINGQPVPGELLGKRVLDRGNNVQHLEYSSVPLNIGINTLQVGDEQIQVIRPGIARNLRVTPLQIYADGTNPIRFKVEVIDEAGIPTGEGNITLEATSGEVVTKDNDPLIAGHQVYLQDGAAYLDFRPQTTPQDIELRLSYGSIRYDSSFRPQFTQRKLAIGQASVGIGFSTGLVQLLGRAYYEGPLWEGKLYIAAASDGLFTAPDTAQNQAFPVRGDNSTTEQQLFGMDPVAFVYDHPNFEMSYRQGKVPVDFVAVPANNTALSVSTKGSSKFSGFAALVPVDQFSTETFPLLDRGSRYFRFAQTGLVQDSEQITLIRTDLKTAEETRKVLSKADYLIEYTFGYVILSDLVLPTDLDDLNTAYRMEVRYRVADAASTRKLQWGVQYTLNQPDLKASVGVVNVNDHYTLGGTASYNNKIWTVGAGVFTDLQGYKWDTSASYKTEGFAVSAKSGYQSEDYKGLNATQEGLYAQLSATQNITAAWGLAASADYTVRDGHDTLSVQGATTYRADPFSASVGLRQIFGTQNSTFLEGSLGYEQKPFSVNFKHAQNLQDAGQSVTSLKARYQLQDNVALVLNDEYTWKGSNKAAVGLETRIESTNLSVYYDLPTASGDGNRARLTADTKLPLSVNWSVDLKGGMDRNFASGTNNYVFGTTFRYQGDSISGSVGSDFGLNSKGEFSTTLKAGLTASVSQVLTLSGDYQQKFGTDAGKQASVGFAVRSGQWNSLGFVKYADGSMGGNTPALTARLAGSYFLPSWQLRAGLDLRYPLLDPAAFTYQLYTGGTFYLTDSFGLGANLRMLSTPGANSFNYGYGVEASLRMLEGLWLTGGYNFKGFDGATNLDARAGFYVRLDFLLDEMTFGGE</sequence>
<dbReference type="InterPro" id="IPR013783">
    <property type="entry name" value="Ig-like_fold"/>
</dbReference>
<proteinExistence type="predicted"/>
<comment type="caution">
    <text evidence="3">The sequence shown here is derived from an EMBL/GenBank/DDBJ whole genome shotgun (WGS) entry which is preliminary data.</text>
</comment>